<reference evidence="2 3" key="1">
    <citation type="submission" date="2016-11" db="EMBL/GenBank/DDBJ databases">
        <authorList>
            <person name="Jaros S."/>
            <person name="Januszkiewicz K."/>
            <person name="Wedrychowicz H."/>
        </authorList>
    </citation>
    <scope>NUCLEOTIDE SEQUENCE [LARGE SCALE GENOMIC DNA]</scope>
    <source>
        <strain evidence="2 3">DSM 3090</strain>
    </source>
</reference>
<feature type="transmembrane region" description="Helical" evidence="1">
    <location>
        <begin position="521"/>
        <end position="540"/>
    </location>
</feature>
<dbReference type="EMBL" id="FRAD01000025">
    <property type="protein sequence ID" value="SHK37774.1"/>
    <property type="molecule type" value="Genomic_DNA"/>
</dbReference>
<dbReference type="RefSeq" id="WP_072904315.1">
    <property type="nucleotide sequence ID" value="NZ_FRAD01000025.1"/>
</dbReference>
<dbReference type="STRING" id="1121331.SAMN02745248_02400"/>
<feature type="transmembrane region" description="Helical" evidence="1">
    <location>
        <begin position="546"/>
        <end position="564"/>
    </location>
</feature>
<keyword evidence="1" id="KW-0472">Membrane</keyword>
<feature type="transmembrane region" description="Helical" evidence="1">
    <location>
        <begin position="496"/>
        <end position="514"/>
    </location>
</feature>
<keyword evidence="1" id="KW-0812">Transmembrane</keyword>
<evidence type="ECO:0000313" key="2">
    <source>
        <dbReference type="EMBL" id="SHK37774.1"/>
    </source>
</evidence>
<accession>A0A1M6RZ37</accession>
<evidence type="ECO:0000313" key="3">
    <source>
        <dbReference type="Proteomes" id="UP000183952"/>
    </source>
</evidence>
<evidence type="ECO:0008006" key="4">
    <source>
        <dbReference type="Google" id="ProtNLM"/>
    </source>
</evidence>
<evidence type="ECO:0000256" key="1">
    <source>
        <dbReference type="SAM" id="Phobius"/>
    </source>
</evidence>
<protein>
    <recommendedName>
        <fullName evidence="4">Phage-related protein</fullName>
    </recommendedName>
</protein>
<dbReference type="Proteomes" id="UP000183952">
    <property type="component" value="Unassembled WGS sequence"/>
</dbReference>
<keyword evidence="1" id="KW-1133">Transmembrane helix</keyword>
<sequence>MAESVGQIGLDLVVNRNGFDKQMNSITSLAKKAAGTLAGVFAIKGLINFGKQCLDLGSDLAEVQNVVDVTFSSMTKQVDDFAKGAAMNFGLSETMTKKYVGTFGAMSKAFGFNEKAAYDMSTALTGLSGDVASFYNTSQDEAYTKLKSVFTGETESLKDLGVVMTQTALDQFALSNGFNKVTKDMTEQEKVALRFAFVQQQLALASGDFSRTSDSWANQTRILKLQFDSLKASLGQGFIAILTPVVKVINTIMGKLIQLANVFKSFVEGITGKKADNPATSMQQVASAATSASGATDNIAKSTGKAAKKAKQLQKALMGFDEINTITKPTTDDSSGDIGGGAVGGGITDIPVNVVPKLDTSSMDGVMGGFMGELQKWFKSIDFAPLVNSFDRLKKSVEPIVNTIGQALKWFLTDILGPLAKWTIEDALPAFFNLLAGAMDFLNPILESFLRSADLLWDNFLGPIASWTGGIIVDVLNWIADALTSIGNWMSENTTIVDAITLAIESFGVALGIVKLVIGGWNLICGIATGVTTAFGAAVAFLTSPIGLVTLAIGAVIAIGVLLVKHWDEVKVIAGAVWEGIKNTISAIVNTIKNVIIAVWNAIKNITSTVFNTIKSVICGIWNGISTVTSSAWNGIKNTISGAINIVKTVVTTGLNAVKFVFSSVFSGIWNIVKGVVNSIIGGINIMVNGVISGINLMIRALNKLSFNVPEWIPVIGGKKFGFNLSEMAKVNIPKLATGGYVKANQPQLAMIGDNKTQGEIVAPEGKMMEVMTQALGAFFSKMEGQGNSNNSGGDLTVELYMDSNKMGDVIIKSFRKLEKKTGKVLLPI</sequence>
<dbReference type="AlphaFoldDB" id="A0A1M6RZ37"/>
<name>A0A1M6RZ37_9CLOT</name>
<dbReference type="OrthoDB" id="9780715at2"/>
<dbReference type="Gene3D" id="1.20.120.20">
    <property type="entry name" value="Apolipoprotein"/>
    <property type="match status" value="1"/>
</dbReference>
<organism evidence="2 3">
    <name type="scientific">Hathewaya proteolytica DSM 3090</name>
    <dbReference type="NCBI Taxonomy" id="1121331"/>
    <lineage>
        <taxon>Bacteria</taxon>
        <taxon>Bacillati</taxon>
        <taxon>Bacillota</taxon>
        <taxon>Clostridia</taxon>
        <taxon>Eubacteriales</taxon>
        <taxon>Clostridiaceae</taxon>
        <taxon>Hathewaya</taxon>
    </lineage>
</organism>
<proteinExistence type="predicted"/>
<keyword evidence="3" id="KW-1185">Reference proteome</keyword>
<gene>
    <name evidence="2" type="ORF">SAMN02745248_02400</name>
</gene>